<keyword evidence="3 4" id="KW-0012">Acyltransferase</keyword>
<proteinExistence type="inferred from homology"/>
<feature type="site" description="Important for substrate specificity" evidence="4">
    <location>
        <position position="180"/>
    </location>
</feature>
<dbReference type="Pfam" id="PF04204">
    <property type="entry name" value="HTS"/>
    <property type="match status" value="1"/>
</dbReference>
<feature type="binding site" evidence="4">
    <location>
        <position position="237"/>
    </location>
    <ligand>
        <name>substrate</name>
    </ligand>
</feature>
<dbReference type="PANTHER" id="PTHR20919:SF0">
    <property type="entry name" value="HOMOSERINE O-SUCCINYLTRANSFERASE"/>
    <property type="match status" value="1"/>
</dbReference>
<name>A0A401IW51_9LACO</name>
<protein>
    <recommendedName>
        <fullName evidence="4">Homoserine O-acetyltransferase</fullName>
        <shortName evidence="4">HAT</shortName>
        <ecNumber evidence="4">2.3.1.31</ecNumber>
    </recommendedName>
    <alternativeName>
        <fullName evidence="4">Homoserine transacetylase</fullName>
        <shortName evidence="4">HTA</shortName>
    </alternativeName>
</protein>
<accession>A0A401IW51</accession>
<evidence type="ECO:0000256" key="5">
    <source>
        <dbReference type="PIRSR" id="PIRSR000450-1"/>
    </source>
</evidence>
<comment type="subcellular location">
    <subcellularLocation>
        <location evidence="4">Cytoplasm</location>
    </subcellularLocation>
</comment>
<keyword evidence="1 4" id="KW-0028">Amino-acid biosynthesis</keyword>
<gene>
    <name evidence="6" type="primary">metA</name>
    <name evidence="4" type="synonym">metAA</name>
    <name evidence="6" type="ORF">LFYK43_21970</name>
</gene>
<comment type="similarity">
    <text evidence="4">Belongs to the MetA family.</text>
</comment>
<reference evidence="6 7" key="1">
    <citation type="journal article" date="2019" name="Int. J. Syst. Evol. Microbiol.">
        <title>Lactobacillus salitolerans sp. nov., a novel lactic acid bacterium isolated from spent mushroom substrates.</title>
        <authorList>
            <person name="Tohno M."/>
            <person name="Tanizawa Y."/>
            <person name="Kojima Y."/>
            <person name="Sakamoto M."/>
            <person name="Nakamura Y."/>
            <person name="Ohkuma M."/>
            <person name="Kobayashi H."/>
        </authorList>
    </citation>
    <scope>NUCLEOTIDE SEQUENCE [LARGE SCALE GENOMIC DNA]</scope>
    <source>
        <strain evidence="6 7">YK43</strain>
    </source>
</reference>
<dbReference type="PANTHER" id="PTHR20919">
    <property type="entry name" value="HOMOSERINE O-SUCCINYLTRANSFERASE"/>
    <property type="match status" value="1"/>
</dbReference>
<evidence type="ECO:0000256" key="1">
    <source>
        <dbReference type="ARBA" id="ARBA00022605"/>
    </source>
</evidence>
<sequence length="288" mass="32582">MTVFARNGLARADKTSIVPAALELGIINLMPNKAETEEQFLGIFEQSDLALGVTFFYPATHHFKNQRTSQIKQHYLSLDQARPRQIDGWIVTGAPVEQLPFDQVDYWTELQDKILSLTDQQTPVIYECWAAQAALNVLYGFEKKLRPSKLSGIYSAKKIVADSPLTRGFGTGGPLRMPQSRHTDLVLPKAGLPAEVQILAQAPEVGPLLLADYEANAVFVTGHPEYTREVLDQEYRRDVRRGLAVHRPLNYYTDPSKQTINYSWSQASFRFYQNWLDQAAEKKVVKNL</sequence>
<dbReference type="GO" id="GO:0004414">
    <property type="term" value="F:homoserine O-acetyltransferase activity"/>
    <property type="evidence" value="ECO:0007669"/>
    <property type="project" value="UniProtKB-EC"/>
</dbReference>
<comment type="catalytic activity">
    <reaction evidence="4">
        <text>L-homoserine + acetyl-CoA = O-acetyl-L-homoserine + CoA</text>
        <dbReference type="Rhea" id="RHEA:13701"/>
        <dbReference type="ChEBI" id="CHEBI:57287"/>
        <dbReference type="ChEBI" id="CHEBI:57288"/>
        <dbReference type="ChEBI" id="CHEBI:57476"/>
        <dbReference type="ChEBI" id="CHEBI:57716"/>
        <dbReference type="EC" id="2.3.1.31"/>
    </reaction>
</comment>
<comment type="function">
    <text evidence="4">Transfers an acetyl group from acetyl-CoA to L-homoserine, forming acetyl-L-homoserine.</text>
</comment>
<organism evidence="6 7">
    <name type="scientific">Ligilactobacillus salitolerans</name>
    <dbReference type="NCBI Taxonomy" id="1808352"/>
    <lineage>
        <taxon>Bacteria</taxon>
        <taxon>Bacillati</taxon>
        <taxon>Bacillota</taxon>
        <taxon>Bacilli</taxon>
        <taxon>Lactobacillales</taxon>
        <taxon>Lactobacillaceae</taxon>
        <taxon>Ligilactobacillus</taxon>
    </lineage>
</organism>
<dbReference type="EMBL" id="BFFP01000051">
    <property type="protein sequence ID" value="GBG95738.1"/>
    <property type="molecule type" value="Genomic_DNA"/>
</dbReference>
<keyword evidence="4" id="KW-0963">Cytoplasm</keyword>
<feature type="active site" description="Acyl-thioester intermediate" evidence="4 5">
    <location>
        <position position="128"/>
    </location>
</feature>
<evidence type="ECO:0000256" key="2">
    <source>
        <dbReference type="ARBA" id="ARBA00022679"/>
    </source>
</evidence>
<dbReference type="InterPro" id="IPR033752">
    <property type="entry name" value="MetA_family"/>
</dbReference>
<comment type="caution">
    <text evidence="6">The sequence shown here is derived from an EMBL/GenBank/DDBJ whole genome shotgun (WGS) entry which is preliminary data.</text>
</comment>
<evidence type="ECO:0000256" key="3">
    <source>
        <dbReference type="ARBA" id="ARBA00023315"/>
    </source>
</evidence>
<evidence type="ECO:0000256" key="4">
    <source>
        <dbReference type="HAMAP-Rule" id="MF_00295"/>
    </source>
</evidence>
<dbReference type="UniPathway" id="UPA00051">
    <property type="reaction ID" value="UER00074"/>
</dbReference>
<dbReference type="GO" id="GO:0009086">
    <property type="term" value="P:methionine biosynthetic process"/>
    <property type="evidence" value="ECO:0007669"/>
    <property type="project" value="UniProtKB-UniRule"/>
</dbReference>
<keyword evidence="7" id="KW-1185">Reference proteome</keyword>
<evidence type="ECO:0000313" key="7">
    <source>
        <dbReference type="Proteomes" id="UP000286848"/>
    </source>
</evidence>
<dbReference type="RefSeq" id="WP_124978296.1">
    <property type="nucleotide sequence ID" value="NZ_BFFP01000051.1"/>
</dbReference>
<dbReference type="AlphaFoldDB" id="A0A401IW51"/>
<comment type="pathway">
    <text evidence="4">Amino-acid biosynthesis; L-methionine biosynthesis via de novo pathway; O-acetyl-L-homoserine from L-homoserine: step 1/1.</text>
</comment>
<dbReference type="EC" id="2.3.1.31" evidence="4"/>
<dbReference type="Proteomes" id="UP000286848">
    <property type="component" value="Unassembled WGS sequence"/>
</dbReference>
<dbReference type="OrthoDB" id="9772423at2"/>
<dbReference type="GO" id="GO:0008899">
    <property type="term" value="F:homoserine O-succinyltransferase activity"/>
    <property type="evidence" value="ECO:0007669"/>
    <property type="project" value="UniProtKB-UniRule"/>
</dbReference>
<keyword evidence="2 4" id="KW-0808">Transferase</keyword>
<dbReference type="SUPFAM" id="SSF52317">
    <property type="entry name" value="Class I glutamine amidotransferase-like"/>
    <property type="match status" value="1"/>
</dbReference>
<evidence type="ECO:0000313" key="6">
    <source>
        <dbReference type="EMBL" id="GBG95738.1"/>
    </source>
</evidence>
<feature type="active site" description="Proton acceptor" evidence="4">
    <location>
        <position position="223"/>
    </location>
</feature>
<dbReference type="InterPro" id="IPR029062">
    <property type="entry name" value="Class_I_gatase-like"/>
</dbReference>
<feature type="binding site" evidence="4">
    <location>
        <position position="149"/>
    </location>
    <ligand>
        <name>substrate</name>
    </ligand>
</feature>
<feature type="site" description="Important for acyl-CoA specificity" evidence="4">
    <location>
        <position position="97"/>
    </location>
</feature>
<feature type="binding site" evidence="4">
    <location>
        <position position="180"/>
    </location>
    <ligand>
        <name>substrate</name>
    </ligand>
</feature>
<dbReference type="GO" id="GO:0005737">
    <property type="term" value="C:cytoplasm"/>
    <property type="evidence" value="ECO:0007669"/>
    <property type="project" value="UniProtKB-SubCell"/>
</dbReference>
<dbReference type="Gene3D" id="3.40.50.880">
    <property type="match status" value="1"/>
</dbReference>
<comment type="caution">
    <text evidence="4">Lacks conserved residue(s) required for the propagation of feature annotation.</text>
</comment>
<keyword evidence="4" id="KW-0486">Methionine biosynthesis</keyword>
<dbReference type="HAMAP" id="MF_00295">
    <property type="entry name" value="MetA_acyltransf"/>
    <property type="match status" value="1"/>
</dbReference>
<dbReference type="PIRSF" id="PIRSF000450">
    <property type="entry name" value="H_ser_succinyltr"/>
    <property type="match status" value="1"/>
</dbReference>
<feature type="active site" evidence="4">
    <location>
        <position position="225"/>
    </location>
</feature>